<evidence type="ECO:0000256" key="5">
    <source>
        <dbReference type="ARBA" id="ARBA00023136"/>
    </source>
</evidence>
<dbReference type="GO" id="GO:0005886">
    <property type="term" value="C:plasma membrane"/>
    <property type="evidence" value="ECO:0007669"/>
    <property type="project" value="UniProtKB-SubCell"/>
</dbReference>
<dbReference type="AlphaFoldDB" id="A0A1T4LAM4"/>
<evidence type="ECO:0000256" key="4">
    <source>
        <dbReference type="ARBA" id="ARBA00022989"/>
    </source>
</evidence>
<proteinExistence type="predicted"/>
<dbReference type="STRING" id="118967.SAMN02745191_0817"/>
<evidence type="ECO:0000313" key="7">
    <source>
        <dbReference type="EMBL" id="SJZ51832.1"/>
    </source>
</evidence>
<reference evidence="8" key="1">
    <citation type="submission" date="2017-02" db="EMBL/GenBank/DDBJ databases">
        <authorList>
            <person name="Varghese N."/>
            <person name="Submissions S."/>
        </authorList>
    </citation>
    <scope>NUCLEOTIDE SEQUENCE [LARGE SCALE GENOMIC DNA]</scope>
    <source>
        <strain evidence="8">ATCC 25662</strain>
    </source>
</reference>
<evidence type="ECO:0000256" key="6">
    <source>
        <dbReference type="SAM" id="Phobius"/>
    </source>
</evidence>
<sequence length="323" mass="34937">MKKLKENKKLLILATLLGIIGVFAIITVLTQQGIINRYYSGILLSTCINIILVVSLNLTTGFLGQLTLGHAGFMAVGAYASAYCTKVVFASLPAIVSFPLALLVGGLLALVFGVIIGVPTLRLRGDYLAIITLAFGEVIRTILLNLSFVGGAKGYSGIPRYSNFMWAYFLAVATVIIIVMLIKSRHGRAIISVREDEIAAEASGINTSYYKILAFIFAAFFAGVAGGLYAHYMGIIEPKAFTFNKSIEILVMVVLGGMGNIKGAIVSAIVLTILPELLRSVSSYRTMIYALVLIIMMLAKNSPAFKEIIRKIKNKIIKKEAQE</sequence>
<dbReference type="PANTHER" id="PTHR30482:SF10">
    <property type="entry name" value="HIGH-AFFINITY BRANCHED-CHAIN AMINO ACID TRANSPORT PROTEIN BRAE"/>
    <property type="match status" value="1"/>
</dbReference>
<keyword evidence="8" id="KW-1185">Reference proteome</keyword>
<name>A0A1T4LAM4_9FIRM</name>
<organism evidence="7 8">
    <name type="scientific">Anaerorhabdus furcosa</name>
    <dbReference type="NCBI Taxonomy" id="118967"/>
    <lineage>
        <taxon>Bacteria</taxon>
        <taxon>Bacillati</taxon>
        <taxon>Bacillota</taxon>
        <taxon>Erysipelotrichia</taxon>
        <taxon>Erysipelotrichales</taxon>
        <taxon>Erysipelotrichaceae</taxon>
        <taxon>Anaerorhabdus</taxon>
    </lineage>
</organism>
<feature type="transmembrane region" description="Helical" evidence="6">
    <location>
        <begin position="98"/>
        <end position="121"/>
    </location>
</feature>
<feature type="transmembrane region" description="Helical" evidence="6">
    <location>
        <begin position="249"/>
        <end position="274"/>
    </location>
</feature>
<dbReference type="GO" id="GO:0015658">
    <property type="term" value="F:branched-chain amino acid transmembrane transporter activity"/>
    <property type="evidence" value="ECO:0007669"/>
    <property type="project" value="InterPro"/>
</dbReference>
<feature type="transmembrane region" description="Helical" evidence="6">
    <location>
        <begin position="212"/>
        <end position="229"/>
    </location>
</feature>
<evidence type="ECO:0000256" key="3">
    <source>
        <dbReference type="ARBA" id="ARBA00022692"/>
    </source>
</evidence>
<dbReference type="PANTHER" id="PTHR30482">
    <property type="entry name" value="HIGH-AFFINITY BRANCHED-CHAIN AMINO ACID TRANSPORT SYSTEM PERMEASE"/>
    <property type="match status" value="1"/>
</dbReference>
<evidence type="ECO:0000256" key="2">
    <source>
        <dbReference type="ARBA" id="ARBA00022475"/>
    </source>
</evidence>
<feature type="transmembrane region" description="Helical" evidence="6">
    <location>
        <begin position="286"/>
        <end position="305"/>
    </location>
</feature>
<dbReference type="OrthoDB" id="9789927at2"/>
<dbReference type="InterPro" id="IPR043428">
    <property type="entry name" value="LivM-like"/>
</dbReference>
<comment type="subcellular location">
    <subcellularLocation>
        <location evidence="1">Cell membrane</location>
        <topology evidence="1">Multi-pass membrane protein</topology>
    </subcellularLocation>
</comment>
<dbReference type="EMBL" id="FUWY01000002">
    <property type="protein sequence ID" value="SJZ51832.1"/>
    <property type="molecule type" value="Genomic_DNA"/>
</dbReference>
<protein>
    <submittedName>
        <fullName evidence="7">Branched-chain amino acid transport system permease protein</fullName>
    </submittedName>
</protein>
<accession>A0A1T4LAM4</accession>
<feature type="transmembrane region" description="Helical" evidence="6">
    <location>
        <begin position="164"/>
        <end position="182"/>
    </location>
</feature>
<evidence type="ECO:0000256" key="1">
    <source>
        <dbReference type="ARBA" id="ARBA00004651"/>
    </source>
</evidence>
<dbReference type="Proteomes" id="UP000243297">
    <property type="component" value="Unassembled WGS sequence"/>
</dbReference>
<feature type="transmembrane region" description="Helical" evidence="6">
    <location>
        <begin position="40"/>
        <end position="59"/>
    </location>
</feature>
<feature type="transmembrane region" description="Helical" evidence="6">
    <location>
        <begin position="71"/>
        <end position="92"/>
    </location>
</feature>
<keyword evidence="4 6" id="KW-1133">Transmembrane helix</keyword>
<dbReference type="InterPro" id="IPR001851">
    <property type="entry name" value="ABC_transp_permease"/>
</dbReference>
<dbReference type="RefSeq" id="WP_078711249.1">
    <property type="nucleotide sequence ID" value="NZ_FUWY01000002.1"/>
</dbReference>
<gene>
    <name evidence="7" type="ORF">SAMN02745191_0817</name>
</gene>
<keyword evidence="5 6" id="KW-0472">Membrane</keyword>
<feature type="transmembrane region" description="Helical" evidence="6">
    <location>
        <begin position="128"/>
        <end position="152"/>
    </location>
</feature>
<evidence type="ECO:0000313" key="8">
    <source>
        <dbReference type="Proteomes" id="UP000243297"/>
    </source>
</evidence>
<keyword evidence="3 6" id="KW-0812">Transmembrane</keyword>
<dbReference type="CDD" id="cd06581">
    <property type="entry name" value="TM_PBP1_LivM_like"/>
    <property type="match status" value="1"/>
</dbReference>
<keyword evidence="2" id="KW-1003">Cell membrane</keyword>
<dbReference type="Pfam" id="PF02653">
    <property type="entry name" value="BPD_transp_2"/>
    <property type="match status" value="1"/>
</dbReference>